<dbReference type="PANTHER" id="PTHR11977">
    <property type="entry name" value="VILLIN"/>
    <property type="match status" value="1"/>
</dbReference>
<sequence>MIIDQETQLWLWSETTITTFALKVANLYLQKKYSSSPIPATVINRIKEPETFKALFPTWVPFEEVDNSEDFIPGDPQDLNILLEERTKFRSIDEVRARNLPKGCDLKSLEQYLNDEDFRKVFKMERKEFYKLPRWKQISLKKEMNLF</sequence>
<dbReference type="GO" id="GO:0005737">
    <property type="term" value="C:cytoplasm"/>
    <property type="evidence" value="ECO:0007669"/>
    <property type="project" value="TreeGrafter"/>
</dbReference>
<dbReference type="Proteomes" id="UP000887540">
    <property type="component" value="Unplaced"/>
</dbReference>
<dbReference type="PANTHER" id="PTHR11977:SF45">
    <property type="entry name" value="SUPERVILLIN"/>
    <property type="match status" value="1"/>
</dbReference>
<proteinExistence type="predicted"/>
<evidence type="ECO:0000313" key="3">
    <source>
        <dbReference type="WBParaSite" id="ACRNAN_scaffold2275.g11155.t1"/>
    </source>
</evidence>
<organism evidence="2 3">
    <name type="scientific">Acrobeloides nanus</name>
    <dbReference type="NCBI Taxonomy" id="290746"/>
    <lineage>
        <taxon>Eukaryota</taxon>
        <taxon>Metazoa</taxon>
        <taxon>Ecdysozoa</taxon>
        <taxon>Nematoda</taxon>
        <taxon>Chromadorea</taxon>
        <taxon>Rhabditida</taxon>
        <taxon>Tylenchina</taxon>
        <taxon>Cephalobomorpha</taxon>
        <taxon>Cephaloboidea</taxon>
        <taxon>Cephalobidae</taxon>
        <taxon>Acrobeloides</taxon>
    </lineage>
</organism>
<dbReference type="GO" id="GO:0008154">
    <property type="term" value="P:actin polymerization or depolymerization"/>
    <property type="evidence" value="ECO:0007669"/>
    <property type="project" value="TreeGrafter"/>
</dbReference>
<dbReference type="GO" id="GO:0051015">
    <property type="term" value="F:actin filament binding"/>
    <property type="evidence" value="ECO:0007669"/>
    <property type="project" value="InterPro"/>
</dbReference>
<dbReference type="InterPro" id="IPR003128">
    <property type="entry name" value="Villin_headpiece"/>
</dbReference>
<dbReference type="GO" id="GO:0015629">
    <property type="term" value="C:actin cytoskeleton"/>
    <property type="evidence" value="ECO:0007669"/>
    <property type="project" value="TreeGrafter"/>
</dbReference>
<dbReference type="Pfam" id="PF02209">
    <property type="entry name" value="VHP"/>
    <property type="match status" value="1"/>
</dbReference>
<dbReference type="InterPro" id="IPR036886">
    <property type="entry name" value="Villin_headpiece_dom_sf"/>
</dbReference>
<dbReference type="SMART" id="SM00153">
    <property type="entry name" value="VHP"/>
    <property type="match status" value="1"/>
</dbReference>
<dbReference type="GO" id="GO:0005546">
    <property type="term" value="F:phosphatidylinositol-4,5-bisphosphate binding"/>
    <property type="evidence" value="ECO:0007669"/>
    <property type="project" value="TreeGrafter"/>
</dbReference>
<accession>A0A914DCQ2</accession>
<evidence type="ECO:0000313" key="2">
    <source>
        <dbReference type="Proteomes" id="UP000887540"/>
    </source>
</evidence>
<name>A0A914DCQ2_9BILA</name>
<dbReference type="AlphaFoldDB" id="A0A914DCQ2"/>
<dbReference type="Gene3D" id="1.10.950.10">
    <property type="entry name" value="Villin headpiece domain"/>
    <property type="match status" value="1"/>
</dbReference>
<feature type="domain" description="HP" evidence="1">
    <location>
        <begin position="84"/>
        <end position="147"/>
    </location>
</feature>
<dbReference type="WBParaSite" id="ACRNAN_scaffold2275.g11155.t1">
    <property type="protein sequence ID" value="ACRNAN_scaffold2275.g11155.t1"/>
    <property type="gene ID" value="ACRNAN_scaffold2275.g11155"/>
</dbReference>
<dbReference type="GO" id="GO:0051016">
    <property type="term" value="P:barbed-end actin filament capping"/>
    <property type="evidence" value="ECO:0007669"/>
    <property type="project" value="TreeGrafter"/>
</dbReference>
<dbReference type="SUPFAM" id="SSF47050">
    <property type="entry name" value="VHP, Villin headpiece domain"/>
    <property type="match status" value="1"/>
</dbReference>
<dbReference type="GO" id="GO:0051014">
    <property type="term" value="P:actin filament severing"/>
    <property type="evidence" value="ECO:0007669"/>
    <property type="project" value="TreeGrafter"/>
</dbReference>
<dbReference type="InterPro" id="IPR007122">
    <property type="entry name" value="Villin/Gelsolin"/>
</dbReference>
<keyword evidence="2" id="KW-1185">Reference proteome</keyword>
<dbReference type="InterPro" id="IPR029006">
    <property type="entry name" value="ADF-H/Gelsolin-like_dom_sf"/>
</dbReference>
<protein>
    <submittedName>
        <fullName evidence="3">HP domain-containing protein</fullName>
    </submittedName>
</protein>
<dbReference type="Gene3D" id="3.40.20.10">
    <property type="entry name" value="Severin"/>
    <property type="match status" value="1"/>
</dbReference>
<reference evidence="3" key="1">
    <citation type="submission" date="2022-11" db="UniProtKB">
        <authorList>
            <consortium name="WormBaseParasite"/>
        </authorList>
    </citation>
    <scope>IDENTIFICATION</scope>
</reference>
<evidence type="ECO:0000259" key="1">
    <source>
        <dbReference type="PROSITE" id="PS51089"/>
    </source>
</evidence>
<dbReference type="PROSITE" id="PS51089">
    <property type="entry name" value="HP"/>
    <property type="match status" value="1"/>
</dbReference>